<comment type="caution">
    <text evidence="1">The sequence shown here is derived from an EMBL/GenBank/DDBJ whole genome shotgun (WGS) entry which is preliminary data.</text>
</comment>
<accession>A0A843Z0G3</accession>
<dbReference type="OrthoDB" id="9153653at2"/>
<proteinExistence type="predicted"/>
<sequence>MTIYSKASDIAIELSNRLASITIVNGYHTDIGKAVFRGRRKIDDHHIPCAILIEGDDTPTDTPGRLTDVAINQRYILGGYAACDPYHPNDRAHDILKDIKRAVFKEDAKLSGKVRRVTYRGRDIGPRMDGAAIVFTVIEIDVQFVENLTDP</sequence>
<dbReference type="Proteomes" id="UP000451565">
    <property type="component" value="Unassembled WGS sequence"/>
</dbReference>
<evidence type="ECO:0000313" key="1">
    <source>
        <dbReference type="EMBL" id="MQR02326.1"/>
    </source>
</evidence>
<gene>
    <name evidence="1" type="ORF">GEV47_16740</name>
</gene>
<dbReference type="EMBL" id="WINI01000009">
    <property type="protein sequence ID" value="MQR02326.1"/>
    <property type="molecule type" value="Genomic_DNA"/>
</dbReference>
<name>A0A843Z0G3_9BURK</name>
<reference evidence="1 2" key="1">
    <citation type="submission" date="2019-10" db="EMBL/GenBank/DDBJ databases">
        <title>Glaciimonas soli sp. nov., a psychrophilic bacterium isolated from the forest soil of a high elevation mountain in Taiwan.</title>
        <authorList>
            <person name="Wang L.-T."/>
            <person name="Shieh W.Y."/>
        </authorList>
    </citation>
    <scope>NUCLEOTIDE SEQUENCE [LARGE SCALE GENOMIC DNA]</scope>
    <source>
        <strain evidence="1 2">GS1</strain>
    </source>
</reference>
<keyword evidence="2" id="KW-1185">Reference proteome</keyword>
<organism evidence="1 2">
    <name type="scientific">Glaciimonas soli</name>
    <dbReference type="NCBI Taxonomy" id="2590999"/>
    <lineage>
        <taxon>Bacteria</taxon>
        <taxon>Pseudomonadati</taxon>
        <taxon>Pseudomonadota</taxon>
        <taxon>Betaproteobacteria</taxon>
        <taxon>Burkholderiales</taxon>
        <taxon>Oxalobacteraceae</taxon>
        <taxon>Glaciimonas</taxon>
    </lineage>
</organism>
<dbReference type="AlphaFoldDB" id="A0A843Z0G3"/>
<protein>
    <submittedName>
        <fullName evidence="1">Uncharacterized protein</fullName>
    </submittedName>
</protein>
<dbReference type="RefSeq" id="WP_153235956.1">
    <property type="nucleotide sequence ID" value="NZ_WINI01000009.1"/>
</dbReference>
<evidence type="ECO:0000313" key="2">
    <source>
        <dbReference type="Proteomes" id="UP000451565"/>
    </source>
</evidence>